<gene>
    <name evidence="3" type="ORF">GH811_05500</name>
</gene>
<protein>
    <submittedName>
        <fullName evidence="3">DUF115 domain-containing protein</fullName>
    </submittedName>
</protein>
<dbReference type="InterPro" id="IPR002826">
    <property type="entry name" value="MptE-like"/>
</dbReference>
<sequence length="647" mass="74472">MLADNINYLKKKDPMLYKLLKKSEENKQEPQVILEEAKNNQKTLKIKKDNKTVYLHSKYDPDKEAELIIDKLAEREEITESTHVIFYGLGLGYHLDVFFRRFPQIEFSIYEPSFEVLIHYLNQKSLKNLPLKQLITIQCEGDNNGMCAFFNALITGGKKQSIICDLPSYQKIFAEEYTAFLNQFREVVKSMRSSMHTNYAFEKRWILNSVINFKEVLTTPNILMENNAAFKGQTAIMVAAGPSLDYEIENLRSIKENRSAYIFSVGSAINTLLHHHVLPDVVCTYDPTKENQLVFKTMNELNETSIPMIFGSSVGFETLEEYKGLKYHTITSQDAVSYYFLKVKNDQELVTVSDAPTIAAVTLELIYKLGFEKVILVGQNLAYLNNKYYANGIDHQKTIEAEKEKGNFYQEIPDIDMVHGTEMLIDVDGKEVNTNDGFISMKKTLEFYMKNYDLLVVNSTKGGAQIEGAEFIPLEELIQSSLKPGSFEGNEFRNIRRSELYDKEYIQEKLLEITKAYEVYQGLLVLMKQQLIKIDELVMNKNTKQATLMYQKLDQSILALESNDFAKIFALPMNRVEHELLARNVQRIKKEKNELKKVASLIAYVNAFVNLLYGDSLLNKQLIDILTERISVAFKENEENQKKSSVL</sequence>
<dbReference type="InterPro" id="IPR045376">
    <property type="entry name" value="Maf_N"/>
</dbReference>
<dbReference type="PANTHER" id="PTHR41786:SF1">
    <property type="entry name" value="6-HYDROXYMETHYLPTERIN DIPHOSPHOKINASE MPTE-LIKE DOMAIN-CONTAINING PROTEIN"/>
    <property type="match status" value="1"/>
</dbReference>
<feature type="domain" description="Glycosyltransferase Maf N-terminal" evidence="2">
    <location>
        <begin position="6"/>
        <end position="120"/>
    </location>
</feature>
<comment type="caution">
    <text evidence="3">The sequence shown here is derived from an EMBL/GenBank/DDBJ whole genome shotgun (WGS) entry which is preliminary data.</text>
</comment>
<dbReference type="EMBL" id="WJBE01000004">
    <property type="protein sequence ID" value="MBC3899068.1"/>
    <property type="molecule type" value="Genomic_DNA"/>
</dbReference>
<dbReference type="Proteomes" id="UP000622405">
    <property type="component" value="Unassembled WGS sequence"/>
</dbReference>
<accession>A0ABR6YV96</accession>
<dbReference type="Pfam" id="PF01973">
    <property type="entry name" value="MptE-like"/>
    <property type="match status" value="1"/>
</dbReference>
<dbReference type="RefSeq" id="WP_186893638.1">
    <property type="nucleotide sequence ID" value="NZ_WJBE01000004.1"/>
</dbReference>
<organism evidence="3 4">
    <name type="scientific">Acetobacterium malicum</name>
    <dbReference type="NCBI Taxonomy" id="52692"/>
    <lineage>
        <taxon>Bacteria</taxon>
        <taxon>Bacillati</taxon>
        <taxon>Bacillota</taxon>
        <taxon>Clostridia</taxon>
        <taxon>Eubacteriales</taxon>
        <taxon>Eubacteriaceae</taxon>
        <taxon>Acetobacterium</taxon>
    </lineage>
</organism>
<feature type="domain" description="6-hydroxymethylpterin diphosphokinase MptE-like" evidence="1">
    <location>
        <begin position="210"/>
        <end position="385"/>
    </location>
</feature>
<evidence type="ECO:0000313" key="4">
    <source>
        <dbReference type="Proteomes" id="UP000622405"/>
    </source>
</evidence>
<evidence type="ECO:0000313" key="3">
    <source>
        <dbReference type="EMBL" id="MBC3899068.1"/>
    </source>
</evidence>
<dbReference type="Pfam" id="PF20157">
    <property type="entry name" value="Maf_flag10_N"/>
    <property type="match status" value="1"/>
</dbReference>
<evidence type="ECO:0000259" key="2">
    <source>
        <dbReference type="Pfam" id="PF20157"/>
    </source>
</evidence>
<proteinExistence type="predicted"/>
<reference evidence="3 4" key="1">
    <citation type="journal article" date="2020" name="mSystems">
        <title>Defining Genomic and Predicted Metabolic Features of the Acetobacterium Genus.</title>
        <authorList>
            <person name="Ross D.E."/>
            <person name="Marshall C.W."/>
            <person name="Gulliver D."/>
            <person name="May H.D."/>
            <person name="Norman R.S."/>
        </authorList>
    </citation>
    <scope>NUCLEOTIDE SEQUENCE [LARGE SCALE GENOMIC DNA]</scope>
    <source>
        <strain evidence="3 4">DSM 4132</strain>
    </source>
</reference>
<dbReference type="PANTHER" id="PTHR41786">
    <property type="entry name" value="MOTILITY ACCESSORY FACTOR MAF"/>
    <property type="match status" value="1"/>
</dbReference>
<evidence type="ECO:0000259" key="1">
    <source>
        <dbReference type="Pfam" id="PF01973"/>
    </source>
</evidence>
<name>A0ABR6YV96_9FIRM</name>
<keyword evidence="4" id="KW-1185">Reference proteome</keyword>